<gene>
    <name evidence="3" type="ORF">LL038_17155</name>
</gene>
<evidence type="ECO:0000259" key="2">
    <source>
        <dbReference type="Pfam" id="PF02525"/>
    </source>
</evidence>
<evidence type="ECO:0000313" key="3">
    <source>
        <dbReference type="EMBL" id="WAG59356.1"/>
    </source>
</evidence>
<evidence type="ECO:0000313" key="4">
    <source>
        <dbReference type="Proteomes" id="UP001164733"/>
    </source>
</evidence>
<dbReference type="RefSeq" id="WP_216125013.1">
    <property type="nucleotide sequence ID" value="NZ_CP086239.1"/>
</dbReference>
<evidence type="ECO:0000256" key="1">
    <source>
        <dbReference type="ARBA" id="ARBA00023002"/>
    </source>
</evidence>
<dbReference type="InterPro" id="IPR051545">
    <property type="entry name" value="NAD(P)H_dehydrogenase_qn"/>
</dbReference>
<dbReference type="Pfam" id="PF02525">
    <property type="entry name" value="Flavodoxin_2"/>
    <property type="match status" value="1"/>
</dbReference>
<keyword evidence="1" id="KW-0560">Oxidoreductase</keyword>
<dbReference type="PANTHER" id="PTHR10204:SF34">
    <property type="entry name" value="NAD(P)H DEHYDROGENASE [QUINONE] 1 ISOFORM 1"/>
    <property type="match status" value="1"/>
</dbReference>
<proteinExistence type="predicted"/>
<dbReference type="AlphaFoldDB" id="A0AA47EFP1"/>
<dbReference type="GO" id="GO:0005829">
    <property type="term" value="C:cytosol"/>
    <property type="evidence" value="ECO:0007669"/>
    <property type="project" value="TreeGrafter"/>
</dbReference>
<dbReference type="EMBL" id="CP086239">
    <property type="protein sequence ID" value="WAG59356.1"/>
    <property type="molecule type" value="Genomic_DNA"/>
</dbReference>
<organism evidence="3 4">
    <name type="scientific">Clostridium estertheticum</name>
    <dbReference type="NCBI Taxonomy" id="238834"/>
    <lineage>
        <taxon>Bacteria</taxon>
        <taxon>Bacillati</taxon>
        <taxon>Bacillota</taxon>
        <taxon>Clostridia</taxon>
        <taxon>Eubacteriales</taxon>
        <taxon>Clostridiaceae</taxon>
        <taxon>Clostridium</taxon>
    </lineage>
</organism>
<dbReference type="Proteomes" id="UP001164733">
    <property type="component" value="Chromosome"/>
</dbReference>
<dbReference type="InterPro" id="IPR003680">
    <property type="entry name" value="Flavodoxin_fold"/>
</dbReference>
<name>A0AA47EFP1_9CLOT</name>
<reference evidence="3" key="1">
    <citation type="submission" date="2021-11" db="EMBL/GenBank/DDBJ databases">
        <title>Clostridia strains as spoilage organisms.</title>
        <authorList>
            <person name="Wambui J."/>
            <person name="Stevens M.J.A."/>
            <person name="Stephan R."/>
        </authorList>
    </citation>
    <scope>NUCLEOTIDE SEQUENCE</scope>
    <source>
        <strain evidence="3">CF009</strain>
    </source>
</reference>
<sequence length="193" mass="21604">MKHLVIFVHPYSKSFGKGIVDMIEKEVSNNKSEIRIRDLYELGFDPILKGSDLLNLQSGNYADDIKVEQEHIKWADIITFVYPVWWAGLPAVLKGYADRVLANGFAFTYDASGPVGLLKGKKAILFSTTGFPSDVYAQIGMHKSMQQTTDEAIFEFCGIEVITHVFFGAVPSSTEEELKQYLGEVREVIKANC</sequence>
<feature type="domain" description="Flavodoxin-like fold" evidence="2">
    <location>
        <begin position="1"/>
        <end position="187"/>
    </location>
</feature>
<protein>
    <submittedName>
        <fullName evidence="3">NAD(P)H-dependent oxidoreductase</fullName>
    </submittedName>
</protein>
<accession>A0AA47EFP1</accession>
<dbReference type="GO" id="GO:0003955">
    <property type="term" value="F:NAD(P)H dehydrogenase (quinone) activity"/>
    <property type="evidence" value="ECO:0007669"/>
    <property type="project" value="TreeGrafter"/>
</dbReference>
<dbReference type="PANTHER" id="PTHR10204">
    <property type="entry name" value="NAD P H OXIDOREDUCTASE-RELATED"/>
    <property type="match status" value="1"/>
</dbReference>